<dbReference type="AlphaFoldDB" id="X1M538"/>
<organism evidence="2">
    <name type="scientific">marine sediment metagenome</name>
    <dbReference type="NCBI Taxonomy" id="412755"/>
    <lineage>
        <taxon>unclassified sequences</taxon>
        <taxon>metagenomes</taxon>
        <taxon>ecological metagenomes</taxon>
    </lineage>
</organism>
<accession>X1M538</accession>
<dbReference type="GO" id="GO:0016740">
    <property type="term" value="F:transferase activity"/>
    <property type="evidence" value="ECO:0007669"/>
    <property type="project" value="UniProtKB-KW"/>
</dbReference>
<proteinExistence type="predicted"/>
<reference evidence="2" key="1">
    <citation type="journal article" date="2014" name="Front. Microbiol.">
        <title>High frequency of phylogenetically diverse reductive dehalogenase-homologous genes in deep subseafloor sedimentary metagenomes.</title>
        <authorList>
            <person name="Kawai M."/>
            <person name="Futagami T."/>
            <person name="Toyoda A."/>
            <person name="Takaki Y."/>
            <person name="Nishi S."/>
            <person name="Hori S."/>
            <person name="Arai W."/>
            <person name="Tsubouchi T."/>
            <person name="Morono Y."/>
            <person name="Uchiyama I."/>
            <person name="Ito T."/>
            <person name="Fujiyama A."/>
            <person name="Inagaki F."/>
            <person name="Takami H."/>
        </authorList>
    </citation>
    <scope>NUCLEOTIDE SEQUENCE</scope>
    <source>
        <strain evidence="2">Expedition CK06-06</strain>
    </source>
</reference>
<dbReference type="CDD" id="cd04647">
    <property type="entry name" value="LbH_MAT_like"/>
    <property type="match status" value="1"/>
</dbReference>
<evidence type="ECO:0000256" key="1">
    <source>
        <dbReference type="ARBA" id="ARBA00022679"/>
    </source>
</evidence>
<name>X1M538_9ZZZZ</name>
<dbReference type="EMBL" id="BARV01021707">
    <property type="protein sequence ID" value="GAI26732.1"/>
    <property type="molecule type" value="Genomic_DNA"/>
</dbReference>
<keyword evidence="1" id="KW-0808">Transferase</keyword>
<dbReference type="Pfam" id="PF00132">
    <property type="entry name" value="Hexapep"/>
    <property type="match status" value="1"/>
</dbReference>
<dbReference type="PANTHER" id="PTHR23416">
    <property type="entry name" value="SIALIC ACID SYNTHASE-RELATED"/>
    <property type="match status" value="1"/>
</dbReference>
<sequence>MDEKGEEMQEKDQLKIKPNTELQTILTDPKRSAFAKYQELCIGSSNLWFLLKYEVIISLLGPLPGALGLALRGKFFRTLLGRVGSNVVFGRNIVLRYPKKIHLGNNVIIEDNCVLDAKGKNNKGMFIGDNVTIGRNCVLSCKNGDLNIGNNTIININAFIQSAKRVDIGKDVGIGAYCYIMGAGDHIMTRTDIPIMAQGQIVKGIIIEDNAVIGTGAKIKDGITIGRDAFIGAGAVVTKSIPEFSIAVGVPARVIEKRKWNIL</sequence>
<dbReference type="PROSITE" id="PS00101">
    <property type="entry name" value="HEXAPEP_TRANSFERASES"/>
    <property type="match status" value="1"/>
</dbReference>
<evidence type="ECO:0000313" key="2">
    <source>
        <dbReference type="EMBL" id="GAI26732.1"/>
    </source>
</evidence>
<dbReference type="InterPro" id="IPR011004">
    <property type="entry name" value="Trimer_LpxA-like_sf"/>
</dbReference>
<dbReference type="Gene3D" id="2.160.10.10">
    <property type="entry name" value="Hexapeptide repeat proteins"/>
    <property type="match status" value="2"/>
</dbReference>
<dbReference type="InterPro" id="IPR051159">
    <property type="entry name" value="Hexapeptide_acetyltransf"/>
</dbReference>
<dbReference type="InterPro" id="IPR001451">
    <property type="entry name" value="Hexapep"/>
</dbReference>
<gene>
    <name evidence="2" type="ORF">S06H3_35917</name>
</gene>
<comment type="caution">
    <text evidence="2">The sequence shown here is derived from an EMBL/GenBank/DDBJ whole genome shotgun (WGS) entry which is preliminary data.</text>
</comment>
<dbReference type="InterPro" id="IPR018357">
    <property type="entry name" value="Hexapep_transf_CS"/>
</dbReference>
<evidence type="ECO:0008006" key="3">
    <source>
        <dbReference type="Google" id="ProtNLM"/>
    </source>
</evidence>
<dbReference type="PANTHER" id="PTHR23416:SF78">
    <property type="entry name" value="LIPOPOLYSACCHARIDE BIOSYNTHESIS O-ACETYL TRANSFERASE WBBJ-RELATED"/>
    <property type="match status" value="1"/>
</dbReference>
<protein>
    <recommendedName>
        <fullName evidence="3">Acetyltransferase</fullName>
    </recommendedName>
</protein>
<dbReference type="SUPFAM" id="SSF51161">
    <property type="entry name" value="Trimeric LpxA-like enzymes"/>
    <property type="match status" value="2"/>
</dbReference>